<comment type="caution">
    <text evidence="1">The sequence shown here is derived from an EMBL/GenBank/DDBJ whole genome shotgun (WGS) entry which is preliminary data.</text>
</comment>
<proteinExistence type="predicted"/>
<dbReference type="AlphaFoldDB" id="A0A4S9L7D5"/>
<reference evidence="1 2" key="1">
    <citation type="submission" date="2018-10" db="EMBL/GenBank/DDBJ databases">
        <title>Fifty Aureobasidium pullulans genomes reveal a recombining polyextremotolerant generalist.</title>
        <authorList>
            <person name="Gostincar C."/>
            <person name="Turk M."/>
            <person name="Zajc J."/>
            <person name="Gunde-Cimerman N."/>
        </authorList>
    </citation>
    <scope>NUCLEOTIDE SEQUENCE [LARGE SCALE GENOMIC DNA]</scope>
    <source>
        <strain evidence="1 2">EXF-6604</strain>
    </source>
</reference>
<accession>A0A4S9L7D5</accession>
<dbReference type="EMBL" id="QZBD01000202">
    <property type="protein sequence ID" value="THY24572.1"/>
    <property type="molecule type" value="Genomic_DNA"/>
</dbReference>
<evidence type="ECO:0000313" key="1">
    <source>
        <dbReference type="EMBL" id="THY24572.1"/>
    </source>
</evidence>
<dbReference type="PANTHER" id="PTHR36578">
    <property type="entry name" value="CHROMOSOME 15, WHOLE GENOME SHOTGUN SEQUENCE"/>
    <property type="match status" value="1"/>
</dbReference>
<evidence type="ECO:0008006" key="3">
    <source>
        <dbReference type="Google" id="ProtNLM"/>
    </source>
</evidence>
<name>A0A4S9L7D5_AURPU</name>
<sequence>MHPVYVPAASAMTTGKKMLPAASLLVLHAPRPSRQVPTVDSSTPRTLVHLNPMATDQCLLLTLFPLSTPISLSTLWHLLSLLLSSSTASSVPMVYQQTFRDLNASSSANSYIGLYALQSYDVAKCAAICDKVSLCTAFNIYIERDPSQNPTNNDSTAPTVWGYDCPNPASMTSYRCTIWGSPLSASTATNSGGYRSQFQVAITASNGYDKTAGSTPSTPIGNSTNSSPWSNGRNCGHKAINSPQNWMGSRFFLGPFNPQLCGNFAIAQNFQNKATAKSAGKNYYQPCNMFNAYYLHKNGLPWGTYCALYDIDLVVSYATYAGATLVGDVFEVAQSFTWTLLTGDKGYF</sequence>
<dbReference type="PANTHER" id="PTHR36578:SF1">
    <property type="entry name" value="APPLE DOMAIN-CONTAINING PROTEIN"/>
    <property type="match status" value="1"/>
</dbReference>
<organism evidence="1 2">
    <name type="scientific">Aureobasidium pullulans</name>
    <name type="common">Black yeast</name>
    <name type="synonym">Pullularia pullulans</name>
    <dbReference type="NCBI Taxonomy" id="5580"/>
    <lineage>
        <taxon>Eukaryota</taxon>
        <taxon>Fungi</taxon>
        <taxon>Dikarya</taxon>
        <taxon>Ascomycota</taxon>
        <taxon>Pezizomycotina</taxon>
        <taxon>Dothideomycetes</taxon>
        <taxon>Dothideomycetidae</taxon>
        <taxon>Dothideales</taxon>
        <taxon>Saccotheciaceae</taxon>
        <taxon>Aureobasidium</taxon>
    </lineage>
</organism>
<dbReference type="Proteomes" id="UP000306584">
    <property type="component" value="Unassembled WGS sequence"/>
</dbReference>
<gene>
    <name evidence="1" type="ORF">D6D01_05396</name>
</gene>
<protein>
    <recommendedName>
        <fullName evidence="3">Apple domain-containing protein</fullName>
    </recommendedName>
</protein>
<evidence type="ECO:0000313" key="2">
    <source>
        <dbReference type="Proteomes" id="UP000306584"/>
    </source>
</evidence>